<dbReference type="InterPro" id="IPR023997">
    <property type="entry name" value="TonB-dep_OMP_SusC/RagA_CS"/>
</dbReference>
<keyword evidence="6" id="KW-0408">Iron</keyword>
<protein>
    <submittedName>
        <fullName evidence="13">TonB-linked SusC/RagA family outer membrane protein</fullName>
    </submittedName>
</protein>
<dbReference type="InterPro" id="IPR000531">
    <property type="entry name" value="Beta-barrel_TonB"/>
</dbReference>
<keyword evidence="5 10" id="KW-0812">Transmembrane</keyword>
<accession>A0ABU0TZF1</accession>
<evidence type="ECO:0000256" key="8">
    <source>
        <dbReference type="ARBA" id="ARBA00023136"/>
    </source>
</evidence>
<evidence type="ECO:0000256" key="3">
    <source>
        <dbReference type="ARBA" id="ARBA00022452"/>
    </source>
</evidence>
<dbReference type="Pfam" id="PF16344">
    <property type="entry name" value="FecR_C"/>
    <property type="match status" value="1"/>
</dbReference>
<dbReference type="Pfam" id="PF07715">
    <property type="entry name" value="Plug"/>
    <property type="match status" value="1"/>
</dbReference>
<dbReference type="Pfam" id="PF13715">
    <property type="entry name" value="CarbopepD_reg_2"/>
    <property type="match status" value="1"/>
</dbReference>
<keyword evidence="8 10" id="KW-0472">Membrane</keyword>
<dbReference type="SUPFAM" id="SSF49464">
    <property type="entry name" value="Carboxypeptidase regulatory domain-like"/>
    <property type="match status" value="1"/>
</dbReference>
<dbReference type="PROSITE" id="PS52016">
    <property type="entry name" value="TONB_DEPENDENT_REC_3"/>
    <property type="match status" value="1"/>
</dbReference>
<organism evidence="13 14">
    <name type="scientific">Sphingobacterium zeae</name>
    <dbReference type="NCBI Taxonomy" id="1776859"/>
    <lineage>
        <taxon>Bacteria</taxon>
        <taxon>Pseudomonadati</taxon>
        <taxon>Bacteroidota</taxon>
        <taxon>Sphingobacteriia</taxon>
        <taxon>Sphingobacteriales</taxon>
        <taxon>Sphingobacteriaceae</taxon>
        <taxon>Sphingobacterium</taxon>
    </lineage>
</organism>
<comment type="similarity">
    <text evidence="10 11">Belongs to the TonB-dependent receptor family.</text>
</comment>
<dbReference type="Gene3D" id="2.170.130.10">
    <property type="entry name" value="TonB-dependent receptor, plug domain"/>
    <property type="match status" value="1"/>
</dbReference>
<evidence type="ECO:0000313" key="14">
    <source>
        <dbReference type="Proteomes" id="UP001244640"/>
    </source>
</evidence>
<evidence type="ECO:0000256" key="5">
    <source>
        <dbReference type="ARBA" id="ARBA00022692"/>
    </source>
</evidence>
<dbReference type="InterPro" id="IPR008969">
    <property type="entry name" value="CarboxyPept-like_regulatory"/>
</dbReference>
<evidence type="ECO:0000256" key="1">
    <source>
        <dbReference type="ARBA" id="ARBA00004571"/>
    </source>
</evidence>
<evidence type="ECO:0000256" key="6">
    <source>
        <dbReference type="ARBA" id="ARBA00023004"/>
    </source>
</evidence>
<dbReference type="InterPro" id="IPR012910">
    <property type="entry name" value="Plug_dom"/>
</dbReference>
<gene>
    <name evidence="13" type="ORF">QE382_000061</name>
</gene>
<comment type="subcellular location">
    <subcellularLocation>
        <location evidence="1 10">Cell outer membrane</location>
        <topology evidence="1 10">Multi-pass membrane protein</topology>
    </subcellularLocation>
</comment>
<keyword evidence="7 11" id="KW-0798">TonB box</keyword>
<dbReference type="Proteomes" id="UP001244640">
    <property type="component" value="Unassembled WGS sequence"/>
</dbReference>
<dbReference type="SMART" id="SM00965">
    <property type="entry name" value="STN"/>
    <property type="match status" value="1"/>
</dbReference>
<name>A0ABU0TZF1_9SPHI</name>
<dbReference type="RefSeq" id="WP_307184216.1">
    <property type="nucleotide sequence ID" value="NZ_JAUTBA010000001.1"/>
</dbReference>
<dbReference type="Gene3D" id="2.40.170.20">
    <property type="entry name" value="TonB-dependent receptor, beta-barrel domain"/>
    <property type="match status" value="1"/>
</dbReference>
<evidence type="ECO:0000313" key="13">
    <source>
        <dbReference type="EMBL" id="MDQ1148077.1"/>
    </source>
</evidence>
<evidence type="ECO:0000256" key="4">
    <source>
        <dbReference type="ARBA" id="ARBA00022496"/>
    </source>
</evidence>
<evidence type="ECO:0000256" key="2">
    <source>
        <dbReference type="ARBA" id="ARBA00022448"/>
    </source>
</evidence>
<keyword evidence="3 10" id="KW-1134">Transmembrane beta strand</keyword>
<dbReference type="InterPro" id="IPR032508">
    <property type="entry name" value="FecR_C"/>
</dbReference>
<evidence type="ECO:0000256" key="9">
    <source>
        <dbReference type="ARBA" id="ARBA00023237"/>
    </source>
</evidence>
<dbReference type="InterPro" id="IPR039426">
    <property type="entry name" value="TonB-dep_rcpt-like"/>
</dbReference>
<dbReference type="InterPro" id="IPR036942">
    <property type="entry name" value="Beta-barrel_TonB_sf"/>
</dbReference>
<keyword evidence="4" id="KW-0410">Iron transport</keyword>
<dbReference type="NCBIfam" id="TIGR04056">
    <property type="entry name" value="OMP_RagA_SusC"/>
    <property type="match status" value="1"/>
</dbReference>
<dbReference type="InterPro" id="IPR037066">
    <property type="entry name" value="Plug_dom_sf"/>
</dbReference>
<feature type="domain" description="Secretin/TonB short N-terminal" evidence="12">
    <location>
        <begin position="60"/>
        <end position="111"/>
    </location>
</feature>
<dbReference type="InterPro" id="IPR023996">
    <property type="entry name" value="TonB-dep_OMP_SusC/RagA"/>
</dbReference>
<evidence type="ECO:0000256" key="10">
    <source>
        <dbReference type="PROSITE-ProRule" id="PRU01360"/>
    </source>
</evidence>
<evidence type="ECO:0000256" key="11">
    <source>
        <dbReference type="RuleBase" id="RU003357"/>
    </source>
</evidence>
<comment type="caution">
    <text evidence="13">The sequence shown here is derived from an EMBL/GenBank/DDBJ whole genome shotgun (WGS) entry which is preliminary data.</text>
</comment>
<evidence type="ECO:0000256" key="7">
    <source>
        <dbReference type="ARBA" id="ARBA00023077"/>
    </source>
</evidence>
<dbReference type="EMBL" id="JAUTBA010000001">
    <property type="protein sequence ID" value="MDQ1148077.1"/>
    <property type="molecule type" value="Genomic_DNA"/>
</dbReference>
<reference evidence="13 14" key="1">
    <citation type="submission" date="2023-07" db="EMBL/GenBank/DDBJ databases">
        <title>Functional and genomic diversity of the sorghum phyllosphere microbiome.</title>
        <authorList>
            <person name="Shade A."/>
        </authorList>
    </citation>
    <scope>NUCLEOTIDE SEQUENCE [LARGE SCALE GENOMIC DNA]</scope>
    <source>
        <strain evidence="13 14">SORGH_AS_0892</strain>
    </source>
</reference>
<evidence type="ECO:0000259" key="12">
    <source>
        <dbReference type="SMART" id="SM00965"/>
    </source>
</evidence>
<dbReference type="InterPro" id="IPR011662">
    <property type="entry name" value="Secretin/TonB_short_N"/>
</dbReference>
<sequence>MSYLTPKRPVFLRKYLSLVAGIALMSMIDPYELHAQQVQLNFKNADVKEVITSLSDRYGYEFVFDGNLLKSARPISANLKLSSVADALSILFKDQPFSYRLENKRIILYRKAASTNTQPVRGKVIDSLGNTIPGVSIHSLQDNSQTMSSGDGDFELNVANPADIQLSFSHVSFQEKVMRFSPDQIARPVRVMLSAKESMLNEIMITGYQRISKERSPGAYTMVNNDQLNKQINVDLVSALEGQVAGLTYIKNPTRSAADSPVLRGIGTYSNDVTTNPLIVVDDLPTELTLSDINPYDVESVTVLKDATAASIYGARAANGVIVVTTKRGKGQGVSVNFNVDQFITQKPDIAKMHYASTSDLIDYEIDVYNKERSRYANTESLFNYYGRLGSGSLKYYSPLYDLFRKESTGAISQQEREATINTWRNNDYIKEFTDNVWQNESRQRYNASMSQNSSKSNTFVSFNYDKGKGLVRHEKNEKFNLYLKSSFNVTKWLNATVGLNGTYGVNKETDGDYNNVFLQPRYTRIKDENGNLVYAPYVDLSSSVGPGSAINGETAEQIAANPNLKSTAFNVLEALGEGIESRKNLNLRAFTALRATIYKGLSFQTQFSYELGQTSRESFYDEDSYMMRVASNAMVSYNAATGVYTKNLPAGGRYYQFEAKRYNYTFRNQFNYDNTFGQYGQHQLTALAGFEMRQSHTPRPIQQLLVGYNPVTLTSTTIDWATLSKTGVSSYIYGGNVRLGDLNGGAQKETLHRYTSLYANAGYTYNNRYNLTGSIRVDQADLFGVDPKFKYRPLWSVGAGWNVSNEDFMKNSAWLNSLKLRATYGITGNVDQESSSYGTATWKSDKLFPYLQYLEQKSLPNPMLRWEKTATTNFGVDISILDNRLSATIDAYNRYSSDLLISAILDPTVGANSRVINNGALRNKGIEFNINGVWLKKKDLTASTQLVFSFNENKVEKVNGLTATAQSYVGSPSNYFFEGNSYNSIMAYRYAGMVNGYPYFLDQNGDSNVIFDENGTPTKINDINSPDALVNLGTLFPKYTGSINQRLRYKAFDLSAMFVFSGGHKLRKDAIDFASDKLTNAVLVNRWTAGAINDYPRLMVDYPDNLRSGASTLSKLWRYSDQQIVSADYVKLRNIAVGYQLPKQLAHKAGMQNVRLTAQVNNLWTWSAAGNEIDPESYSLNSGTRTLPLAKSFLMGLSLTF</sequence>
<keyword evidence="2 10" id="KW-0813">Transport</keyword>
<proteinExistence type="inferred from homology"/>
<dbReference type="NCBIfam" id="TIGR04057">
    <property type="entry name" value="SusC_RagA_signa"/>
    <property type="match status" value="1"/>
</dbReference>
<dbReference type="SUPFAM" id="SSF56935">
    <property type="entry name" value="Porins"/>
    <property type="match status" value="1"/>
</dbReference>
<dbReference type="Pfam" id="PF00593">
    <property type="entry name" value="TonB_dep_Rec_b-barrel"/>
    <property type="match status" value="1"/>
</dbReference>
<keyword evidence="4" id="KW-0406">Ion transport</keyword>
<dbReference type="Gene3D" id="3.55.50.30">
    <property type="match status" value="1"/>
</dbReference>
<keyword evidence="9 10" id="KW-0998">Cell outer membrane</keyword>
<keyword evidence="14" id="KW-1185">Reference proteome</keyword>